<accession>A0A8H3AID8</accession>
<dbReference type="PANTHER" id="PTHR33112">
    <property type="entry name" value="DOMAIN PROTEIN, PUTATIVE-RELATED"/>
    <property type="match status" value="1"/>
</dbReference>
<comment type="caution">
    <text evidence="2">The sequence shown here is derived from an EMBL/GenBank/DDBJ whole genome shotgun (WGS) entry which is preliminary data.</text>
</comment>
<organism evidence="2 3">
    <name type="scientific">Rhizoctonia solani</name>
    <dbReference type="NCBI Taxonomy" id="456999"/>
    <lineage>
        <taxon>Eukaryota</taxon>
        <taxon>Fungi</taxon>
        <taxon>Dikarya</taxon>
        <taxon>Basidiomycota</taxon>
        <taxon>Agaricomycotina</taxon>
        <taxon>Agaricomycetes</taxon>
        <taxon>Cantharellales</taxon>
        <taxon>Ceratobasidiaceae</taxon>
        <taxon>Rhizoctonia</taxon>
    </lineage>
</organism>
<dbReference type="Pfam" id="PF06985">
    <property type="entry name" value="HET"/>
    <property type="match status" value="1"/>
</dbReference>
<dbReference type="AlphaFoldDB" id="A0A8H3AID8"/>
<dbReference type="PANTHER" id="PTHR33112:SF16">
    <property type="entry name" value="HETEROKARYON INCOMPATIBILITY DOMAIN-CONTAINING PROTEIN"/>
    <property type="match status" value="1"/>
</dbReference>
<dbReference type="Proteomes" id="UP000663853">
    <property type="component" value="Unassembled WGS sequence"/>
</dbReference>
<evidence type="ECO:0000313" key="3">
    <source>
        <dbReference type="Proteomes" id="UP000663853"/>
    </source>
</evidence>
<feature type="domain" description="Heterokaryon incompatibility" evidence="1">
    <location>
        <begin position="67"/>
        <end position="162"/>
    </location>
</feature>
<sequence>MGDFIQTKQCDDQQEPVYEYELRNHEQLFDLSNVKARQYRFVDCASVLETKTIKIYAYQELPSVPPYTTVSYVWKGNKPDSKDTNGTFKVKGTDERVDARGLAGNPINIQILEDACSAARQQKTNLLWLDRLCMNKSDKADDDWQTGKMYEIYKRSKFCIVFPGGLERLTPLNEETGWIDRGWTLQEAVAPPEVQVMFKWDLGDSEAQPSLYGPTHAGWITEIAPDRCAMAPLLLLLDCTISGNLELINKDLRGPLQKYPVSMFGTTIPGVGIKADFRPVLPNVAALAVILKEQKRNNLQYYHSIWKSTMMRSTSRATDMIFSIMGLFGVNLDPAQYDDKDDCVKPAIDLVRRILDTKGTRAVWLGASFFSPPCPYISTFPSFPKIFPPGSQNHPTVAIPQQGRIRPPLLMLNEYPEFNALPPISSEKMDEEGYLTFIAKSAPVFDSQGNHATPSSQGSGYTLQAINGTTWVSSGGSPDGAEAFSVLLGCFTPYSPFENKKNPNYDAASVRGFIVVREPDNRENFYLDSYIMLNSNALDWISRWQYREFKVGGRHMLGAKVDYEENLPDFEIKNDLRLFQPIIPPPEIIPESAPYVGPGPPPTLAGGVVNRASTWLSGSASELASAVEDLLPSNAIGQEAGHTVKQAIVVDRMPPQRVYLSVGGDPWQEEGRWTSEAMKELRDRLMRSG</sequence>
<reference evidence="2" key="1">
    <citation type="submission" date="2021-01" db="EMBL/GenBank/DDBJ databases">
        <authorList>
            <person name="Kaushik A."/>
        </authorList>
    </citation>
    <scope>NUCLEOTIDE SEQUENCE</scope>
    <source>
        <strain evidence="2">AG6-10EEA</strain>
    </source>
</reference>
<evidence type="ECO:0000313" key="2">
    <source>
        <dbReference type="EMBL" id="CAE6420006.1"/>
    </source>
</evidence>
<dbReference type="EMBL" id="CAJMXA010000180">
    <property type="protein sequence ID" value="CAE6420006.1"/>
    <property type="molecule type" value="Genomic_DNA"/>
</dbReference>
<protein>
    <recommendedName>
        <fullName evidence="1">Heterokaryon incompatibility domain-containing protein</fullName>
    </recommendedName>
</protein>
<gene>
    <name evidence="2" type="ORF">RDB_LOCUS11153</name>
</gene>
<dbReference type="InterPro" id="IPR010730">
    <property type="entry name" value="HET"/>
</dbReference>
<evidence type="ECO:0000259" key="1">
    <source>
        <dbReference type="Pfam" id="PF06985"/>
    </source>
</evidence>
<proteinExistence type="predicted"/>
<name>A0A8H3AID8_9AGAM</name>